<gene>
    <name evidence="1" type="ORF">F8M41_008087</name>
</gene>
<reference evidence="1 2" key="1">
    <citation type="journal article" date="2019" name="Environ. Microbiol.">
        <title>At the nexus of three kingdoms: the genome of the mycorrhizal fungus Gigaspora margarita provides insights into plant, endobacterial and fungal interactions.</title>
        <authorList>
            <person name="Venice F."/>
            <person name="Ghignone S."/>
            <person name="Salvioli di Fossalunga A."/>
            <person name="Amselem J."/>
            <person name="Novero M."/>
            <person name="Xianan X."/>
            <person name="Sedzielewska Toro K."/>
            <person name="Morin E."/>
            <person name="Lipzen A."/>
            <person name="Grigoriev I.V."/>
            <person name="Henrissat B."/>
            <person name="Martin F.M."/>
            <person name="Bonfante P."/>
        </authorList>
    </citation>
    <scope>NUCLEOTIDE SEQUENCE [LARGE SCALE GENOMIC DNA]</scope>
    <source>
        <strain evidence="1 2">BEG34</strain>
    </source>
</reference>
<organism evidence="1 2">
    <name type="scientific">Gigaspora margarita</name>
    <dbReference type="NCBI Taxonomy" id="4874"/>
    <lineage>
        <taxon>Eukaryota</taxon>
        <taxon>Fungi</taxon>
        <taxon>Fungi incertae sedis</taxon>
        <taxon>Mucoromycota</taxon>
        <taxon>Glomeromycotina</taxon>
        <taxon>Glomeromycetes</taxon>
        <taxon>Diversisporales</taxon>
        <taxon>Gigasporaceae</taxon>
        <taxon>Gigaspora</taxon>
    </lineage>
</organism>
<accession>A0A8H3X3Y5</accession>
<proteinExistence type="predicted"/>
<dbReference type="EMBL" id="WTPW01001833">
    <property type="protein sequence ID" value="KAF0411940.1"/>
    <property type="molecule type" value="Genomic_DNA"/>
</dbReference>
<keyword evidence="2" id="KW-1185">Reference proteome</keyword>
<protein>
    <submittedName>
        <fullName evidence="1">Uncharacterized protein</fullName>
    </submittedName>
</protein>
<evidence type="ECO:0000313" key="1">
    <source>
        <dbReference type="EMBL" id="KAF0411940.1"/>
    </source>
</evidence>
<dbReference type="OrthoDB" id="2370796at2759"/>
<sequence length="161" mass="17733">MQKTKIITTIIVLFAFIFTYLHAIPLPLAAIGGKVVASLKKNLHVTSLPSAAKGDKFVVVLKKLDGKFEFKELSNGYVSAYGIINKCITENAPEHYFIKISKGNFTSTASFYEWGIPIHPPKAGPWGKGNSYEADIDKLIDAEFSILKDDKVLDSAKVVKK</sequence>
<comment type="caution">
    <text evidence="1">The sequence shown here is derived from an EMBL/GenBank/DDBJ whole genome shotgun (WGS) entry which is preliminary data.</text>
</comment>
<dbReference type="AlphaFoldDB" id="A0A8H3X3Y5"/>
<name>A0A8H3X3Y5_GIGMA</name>
<dbReference type="Proteomes" id="UP000439903">
    <property type="component" value="Unassembled WGS sequence"/>
</dbReference>
<evidence type="ECO:0000313" key="2">
    <source>
        <dbReference type="Proteomes" id="UP000439903"/>
    </source>
</evidence>